<dbReference type="AlphaFoldDB" id="A0A4Z2EJZ3"/>
<gene>
    <name evidence="2" type="ORF">EYF80_060719</name>
</gene>
<organism evidence="2 3">
    <name type="scientific">Liparis tanakae</name>
    <name type="common">Tanaka's snailfish</name>
    <dbReference type="NCBI Taxonomy" id="230148"/>
    <lineage>
        <taxon>Eukaryota</taxon>
        <taxon>Metazoa</taxon>
        <taxon>Chordata</taxon>
        <taxon>Craniata</taxon>
        <taxon>Vertebrata</taxon>
        <taxon>Euteleostomi</taxon>
        <taxon>Actinopterygii</taxon>
        <taxon>Neopterygii</taxon>
        <taxon>Teleostei</taxon>
        <taxon>Neoteleostei</taxon>
        <taxon>Acanthomorphata</taxon>
        <taxon>Eupercaria</taxon>
        <taxon>Perciformes</taxon>
        <taxon>Cottioidei</taxon>
        <taxon>Cottales</taxon>
        <taxon>Liparidae</taxon>
        <taxon>Liparis</taxon>
    </lineage>
</organism>
<name>A0A4Z2EJZ3_9TELE</name>
<dbReference type="Proteomes" id="UP000314294">
    <property type="component" value="Unassembled WGS sequence"/>
</dbReference>
<feature type="region of interest" description="Disordered" evidence="1">
    <location>
        <begin position="15"/>
        <end position="44"/>
    </location>
</feature>
<reference evidence="2 3" key="1">
    <citation type="submission" date="2019-03" db="EMBL/GenBank/DDBJ databases">
        <title>First draft genome of Liparis tanakae, snailfish: a comprehensive survey of snailfish specific genes.</title>
        <authorList>
            <person name="Kim W."/>
            <person name="Song I."/>
            <person name="Jeong J.-H."/>
            <person name="Kim D."/>
            <person name="Kim S."/>
            <person name="Ryu S."/>
            <person name="Song J.Y."/>
            <person name="Lee S.K."/>
        </authorList>
    </citation>
    <scope>NUCLEOTIDE SEQUENCE [LARGE SCALE GENOMIC DNA]</scope>
    <source>
        <tissue evidence="2">Muscle</tissue>
    </source>
</reference>
<evidence type="ECO:0000256" key="1">
    <source>
        <dbReference type="SAM" id="MobiDB-lite"/>
    </source>
</evidence>
<sequence>MRACSGSCRSVLPFSVGHPGTEEEEEEWEELSRRRKAAPPPGGVPRVRLQPVVIGQAPPPDYRTIPEAWGLGAMYGRIFMLMALSEYQLPFQFIHTMPSSVPCLAMWLYRPLGLAEWQRLYHQPPPSSRAHCLEGSPGVLAGEQGAEHHAVVDGHGAVLPEQLRGALQEAVAGVAGVTVDRQLVVGRVGHDGELAVLGVDLRERNAVSDAKKPTPLEER</sequence>
<comment type="caution">
    <text evidence="2">The sequence shown here is derived from an EMBL/GenBank/DDBJ whole genome shotgun (WGS) entry which is preliminary data.</text>
</comment>
<keyword evidence="3" id="KW-1185">Reference proteome</keyword>
<proteinExistence type="predicted"/>
<accession>A0A4Z2EJZ3</accession>
<protein>
    <submittedName>
        <fullName evidence="2">Uncharacterized protein</fullName>
    </submittedName>
</protein>
<evidence type="ECO:0000313" key="2">
    <source>
        <dbReference type="EMBL" id="TNN29133.1"/>
    </source>
</evidence>
<dbReference type="OrthoDB" id="9945370at2759"/>
<dbReference type="EMBL" id="SRLO01006033">
    <property type="protein sequence ID" value="TNN29133.1"/>
    <property type="molecule type" value="Genomic_DNA"/>
</dbReference>
<evidence type="ECO:0000313" key="3">
    <source>
        <dbReference type="Proteomes" id="UP000314294"/>
    </source>
</evidence>